<evidence type="ECO:0000256" key="7">
    <source>
        <dbReference type="ARBA" id="ARBA00032543"/>
    </source>
</evidence>
<dbReference type="InterPro" id="IPR037136">
    <property type="entry name" value="RNA3'_phos_cyclase_dom_sf"/>
</dbReference>
<evidence type="ECO:0000313" key="11">
    <source>
        <dbReference type="EMBL" id="GFG40185.1"/>
    </source>
</evidence>
<comment type="caution">
    <text evidence="11">The sequence shown here is derived from an EMBL/GenBank/DDBJ whole genome shotgun (WGS) entry which is preliminary data.</text>
</comment>
<dbReference type="InterPro" id="IPR013791">
    <property type="entry name" value="RNA3'-term_phos_cycl_insert"/>
</dbReference>
<comment type="catalytic activity">
    <reaction evidence="6">
        <text>a 3'-end 3'-phospho-ribonucleotide-RNA + ATP = a 3'-end 2',3'-cyclophospho-ribonucleotide-RNA + AMP + diphosphate</text>
        <dbReference type="Rhea" id="RHEA:23976"/>
        <dbReference type="Rhea" id="RHEA-COMP:10463"/>
        <dbReference type="Rhea" id="RHEA-COMP:10464"/>
        <dbReference type="ChEBI" id="CHEBI:30616"/>
        <dbReference type="ChEBI" id="CHEBI:33019"/>
        <dbReference type="ChEBI" id="CHEBI:83062"/>
        <dbReference type="ChEBI" id="CHEBI:83064"/>
        <dbReference type="ChEBI" id="CHEBI:456215"/>
        <dbReference type="EC" id="6.5.1.4"/>
    </reaction>
</comment>
<evidence type="ECO:0000256" key="6">
    <source>
        <dbReference type="ARBA" id="ARBA00024481"/>
    </source>
</evidence>
<keyword evidence="12" id="KW-1185">Reference proteome</keyword>
<dbReference type="SUPFAM" id="SSF55205">
    <property type="entry name" value="EPT/RTPC-like"/>
    <property type="match status" value="2"/>
</dbReference>
<feature type="domain" description="RNA 3'-terminal phosphate cyclase insert" evidence="10">
    <location>
        <begin position="247"/>
        <end position="348"/>
    </location>
</feature>
<dbReference type="SUPFAM" id="SSF52913">
    <property type="entry name" value="RNA 3'-terminal phosphate cyclase, RPTC, insert domain"/>
    <property type="match status" value="1"/>
</dbReference>
<dbReference type="Gene3D" id="3.30.360.20">
    <property type="entry name" value="RNA 3'-terminal phosphate cyclase, insert domain"/>
    <property type="match status" value="1"/>
</dbReference>
<evidence type="ECO:0000259" key="9">
    <source>
        <dbReference type="Pfam" id="PF01137"/>
    </source>
</evidence>
<dbReference type="FunFam" id="3.30.360.20:FF:000002">
    <property type="entry name" value="RNA terminal phosphate cyclase-like 1"/>
    <property type="match status" value="1"/>
</dbReference>
<evidence type="ECO:0000259" key="10">
    <source>
        <dbReference type="Pfam" id="PF05189"/>
    </source>
</evidence>
<evidence type="ECO:0000313" key="12">
    <source>
        <dbReference type="Proteomes" id="UP000502823"/>
    </source>
</evidence>
<dbReference type="PANTHER" id="PTHR11096">
    <property type="entry name" value="RNA 3' TERMINAL PHOSPHATE CYCLASE"/>
    <property type="match status" value="1"/>
</dbReference>
<dbReference type="PROSITE" id="PS01287">
    <property type="entry name" value="RTC"/>
    <property type="match status" value="1"/>
</dbReference>
<dbReference type="InterPro" id="IPR020719">
    <property type="entry name" value="RNA3'_term_phos_cycl-like_CS"/>
</dbReference>
<dbReference type="OrthoDB" id="25029at2759"/>
<dbReference type="InterPro" id="IPR036553">
    <property type="entry name" value="RPTC_insert"/>
</dbReference>
<evidence type="ECO:0000256" key="3">
    <source>
        <dbReference type="ARBA" id="ARBA00021428"/>
    </source>
</evidence>
<evidence type="ECO:0000256" key="2">
    <source>
        <dbReference type="ARBA" id="ARBA00012725"/>
    </source>
</evidence>
<dbReference type="Gene3D" id="3.65.10.20">
    <property type="entry name" value="RNA 3'-terminal phosphate cyclase domain"/>
    <property type="match status" value="1"/>
</dbReference>
<dbReference type="InterPro" id="IPR017770">
    <property type="entry name" value="RNA3'_term_phos_cyc_type_1"/>
</dbReference>
<dbReference type="Proteomes" id="UP000502823">
    <property type="component" value="Unassembled WGS sequence"/>
</dbReference>
<dbReference type="Pfam" id="PF05189">
    <property type="entry name" value="RTC_insert"/>
    <property type="match status" value="1"/>
</dbReference>
<dbReference type="GO" id="GO:0003963">
    <property type="term" value="F:RNA-3'-phosphate cyclase activity"/>
    <property type="evidence" value="ECO:0007669"/>
    <property type="project" value="UniProtKB-EC"/>
</dbReference>
<evidence type="ECO:0000256" key="5">
    <source>
        <dbReference type="ARBA" id="ARBA00022741"/>
    </source>
</evidence>
<keyword evidence="4" id="KW-0436">Ligase</keyword>
<dbReference type="GO" id="GO:0005634">
    <property type="term" value="C:nucleus"/>
    <property type="evidence" value="ECO:0007669"/>
    <property type="project" value="TreeGrafter"/>
</dbReference>
<comment type="function">
    <text evidence="8">Catalyzes the conversion of 3'-phosphate to a 2',3'-cyclic phosphodiester at the end of RNA. The mechanism of action of the enzyme occurs in 3 steps: (A) adenylation of the enzyme by ATP; (B) transfer of adenylate to an RNA-N3'P to produce RNA-N3'PP5'A; (C) and attack of the adjacent 2'-hydroxyl on the 3'-phosphorus in the diester linkage to produce the cyclic end product. Likely functions in some aspects of cellular RNA processing. Function plays an important role in regulating axon regeneration by inhibiting central nervous system (CNS) axon regeneration following optic nerve injury.</text>
</comment>
<dbReference type="InterPro" id="IPR013792">
    <property type="entry name" value="RNA3'P_cycl/enolpyr_Trfase_a/b"/>
</dbReference>
<evidence type="ECO:0000256" key="8">
    <source>
        <dbReference type="ARBA" id="ARBA00045867"/>
    </source>
</evidence>
<proteinExistence type="inferred from homology"/>
<protein>
    <recommendedName>
        <fullName evidence="3">RNA 3'-terminal phosphate cyclase</fullName>
        <ecNumber evidence="2">6.5.1.4</ecNumber>
    </recommendedName>
    <alternativeName>
        <fullName evidence="7">RNA terminal phosphate cyclase domain-containing protein 1</fullName>
    </alternativeName>
</protein>
<dbReference type="PANTHER" id="PTHR11096:SF0">
    <property type="entry name" value="RNA 3'-TERMINAL PHOSPHATE CYCLASE"/>
    <property type="match status" value="1"/>
</dbReference>
<name>A0A6L2QB25_COPFO</name>
<comment type="similarity">
    <text evidence="1">Belongs to the RNA 3'-terminal cyclase family. Type 1 subfamily.</text>
</comment>
<dbReference type="InterPro" id="IPR000228">
    <property type="entry name" value="RNA3'_term_phos_cyc"/>
</dbReference>
<dbReference type="EC" id="6.5.1.4" evidence="2"/>
<dbReference type="AlphaFoldDB" id="A0A6L2QB25"/>
<organism evidence="11 12">
    <name type="scientific">Coptotermes formosanus</name>
    <name type="common">Formosan subterranean termite</name>
    <dbReference type="NCBI Taxonomy" id="36987"/>
    <lineage>
        <taxon>Eukaryota</taxon>
        <taxon>Metazoa</taxon>
        <taxon>Ecdysozoa</taxon>
        <taxon>Arthropoda</taxon>
        <taxon>Hexapoda</taxon>
        <taxon>Insecta</taxon>
        <taxon>Pterygota</taxon>
        <taxon>Neoptera</taxon>
        <taxon>Polyneoptera</taxon>
        <taxon>Dictyoptera</taxon>
        <taxon>Blattodea</taxon>
        <taxon>Blattoidea</taxon>
        <taxon>Termitoidae</taxon>
        <taxon>Rhinotermitidae</taxon>
        <taxon>Coptotermes</taxon>
    </lineage>
</organism>
<evidence type="ECO:0000256" key="4">
    <source>
        <dbReference type="ARBA" id="ARBA00022598"/>
    </source>
</evidence>
<feature type="domain" description="RNA 3'-terminal phosphate cyclase" evidence="9">
    <location>
        <begin position="79"/>
        <end position="401"/>
    </location>
</feature>
<dbReference type="GO" id="GO:0000166">
    <property type="term" value="F:nucleotide binding"/>
    <property type="evidence" value="ECO:0007669"/>
    <property type="project" value="UniProtKB-KW"/>
</dbReference>
<dbReference type="FunCoup" id="A0A6L2QB25">
    <property type="interactions" value="1410"/>
</dbReference>
<dbReference type="InParanoid" id="A0A6L2QB25"/>
<sequence length="422" mass="46009">MRHDRMIIDKKQILQSVRTEFTMLGGDYIRLYNKLSTNSKQLKIALKEFLMTHFCSVEEFILLENDRLASIMQLTTNFGGQILRMALAFSVLKQIPVRVFNIRAGRSNPGLRAQHLKGVEIVRDISGGKLKGGEIGSTEIVLHPGKVKCGEYSADTGTAGSIGLLIQVALPCILFGNGVTILKLRGGTNAEMAPQIDYTTEVFRPLLERFGGGFDYRIISRGYYPRGGGEVHIRVNPVKELKAITLTENGHVVRIRGWSFVAGSLPIKLAHLMADSAIMTLSKTLKNIDVKIERYKEDPGVAVGNGSGINLFAETSAGCLLGGSALGKRELKAEEVGQKAADELLQSINTGACVDSYSQDQMIIFMAVARGKSRVRCGPITLHTQTAIHIAHQLTEAKFTVVNDGPDSNIIECEGIGLKNIT</sequence>
<dbReference type="GO" id="GO:0006396">
    <property type="term" value="P:RNA processing"/>
    <property type="evidence" value="ECO:0007669"/>
    <property type="project" value="InterPro"/>
</dbReference>
<gene>
    <name evidence="11" type="ORF">Cfor_09773</name>
</gene>
<dbReference type="NCBIfam" id="TIGR03399">
    <property type="entry name" value="RNA_3prim_cycl"/>
    <property type="match status" value="1"/>
</dbReference>
<evidence type="ECO:0000256" key="1">
    <source>
        <dbReference type="ARBA" id="ARBA00009206"/>
    </source>
</evidence>
<dbReference type="Pfam" id="PF01137">
    <property type="entry name" value="RTC"/>
    <property type="match status" value="1"/>
</dbReference>
<accession>A0A6L2QB25</accession>
<reference evidence="12" key="1">
    <citation type="submission" date="2020-01" db="EMBL/GenBank/DDBJ databases">
        <title>Draft genome sequence of the Termite Coptotermes fromosanus.</title>
        <authorList>
            <person name="Itakura S."/>
            <person name="Yosikawa Y."/>
            <person name="Umezawa K."/>
        </authorList>
    </citation>
    <scope>NUCLEOTIDE SEQUENCE [LARGE SCALE GENOMIC DNA]</scope>
</reference>
<keyword evidence="5" id="KW-0547">Nucleotide-binding</keyword>
<dbReference type="InterPro" id="IPR023797">
    <property type="entry name" value="RNA3'_phos_cyclase_dom"/>
</dbReference>
<dbReference type="EMBL" id="BLKM01001619">
    <property type="protein sequence ID" value="GFG40185.1"/>
    <property type="molecule type" value="Genomic_DNA"/>
</dbReference>